<accession>A0A0K0FKN1</accession>
<keyword evidence="2" id="KW-1185">Reference proteome</keyword>
<reference evidence="2" key="1">
    <citation type="submission" date="2014-07" db="EMBL/GenBank/DDBJ databases">
        <authorList>
            <person name="Martin A.A"/>
            <person name="De Silva N."/>
        </authorList>
    </citation>
    <scope>NUCLEOTIDE SEQUENCE</scope>
</reference>
<proteinExistence type="predicted"/>
<dbReference type="WBParaSite" id="SVE_0959500.1">
    <property type="protein sequence ID" value="SVE_0959500.1"/>
    <property type="gene ID" value="SVE_0959500"/>
</dbReference>
<keyword evidence="1" id="KW-0472">Membrane</keyword>
<organism evidence="2 3">
    <name type="scientific">Strongyloides venezuelensis</name>
    <name type="common">Threadworm</name>
    <dbReference type="NCBI Taxonomy" id="75913"/>
    <lineage>
        <taxon>Eukaryota</taxon>
        <taxon>Metazoa</taxon>
        <taxon>Ecdysozoa</taxon>
        <taxon>Nematoda</taxon>
        <taxon>Chromadorea</taxon>
        <taxon>Rhabditida</taxon>
        <taxon>Tylenchina</taxon>
        <taxon>Panagrolaimomorpha</taxon>
        <taxon>Strongyloidoidea</taxon>
        <taxon>Strongyloididae</taxon>
        <taxon>Strongyloides</taxon>
    </lineage>
</organism>
<sequence length="111" mass="13570">MNRQNCFEESLSLENCHYFKAARRKGKRNIYEEEKNFKIIQNYSFWWYKNKCYQNKETINILKILSTFLFILSFLTSSVFAASGFREPIWENQKYTTQSFYLPRKFCLLNK</sequence>
<evidence type="ECO:0000256" key="1">
    <source>
        <dbReference type="SAM" id="Phobius"/>
    </source>
</evidence>
<dbReference type="Proteomes" id="UP000035680">
    <property type="component" value="Unassembled WGS sequence"/>
</dbReference>
<keyword evidence="1" id="KW-1133">Transmembrane helix</keyword>
<evidence type="ECO:0000313" key="2">
    <source>
        <dbReference type="Proteomes" id="UP000035680"/>
    </source>
</evidence>
<dbReference type="AlphaFoldDB" id="A0A0K0FKN1"/>
<keyword evidence="1" id="KW-0812">Transmembrane</keyword>
<protein>
    <submittedName>
        <fullName evidence="3">Uncharacterized protein</fullName>
    </submittedName>
</protein>
<name>A0A0K0FKN1_STRVS</name>
<evidence type="ECO:0000313" key="3">
    <source>
        <dbReference type="WBParaSite" id="SVE_0959500.1"/>
    </source>
</evidence>
<feature type="transmembrane region" description="Helical" evidence="1">
    <location>
        <begin position="64"/>
        <end position="85"/>
    </location>
</feature>
<reference evidence="3" key="2">
    <citation type="submission" date="2015-08" db="UniProtKB">
        <authorList>
            <consortium name="WormBaseParasite"/>
        </authorList>
    </citation>
    <scope>IDENTIFICATION</scope>
</reference>